<accession>A0A6N4UQI3</accession>
<proteinExistence type="predicted"/>
<dbReference type="KEGG" id="malv:MALV_10390"/>
<keyword evidence="2" id="KW-1185">Reference proteome</keyword>
<sequence>MIVRQFCEHRTRSAVVTALVTPNRQVADYLAGYAEALADRTGERHGGGATDD</sequence>
<dbReference type="Proteomes" id="UP000466906">
    <property type="component" value="Chromosome"/>
</dbReference>
<protein>
    <submittedName>
        <fullName evidence="1">Uncharacterized protein</fullName>
    </submittedName>
</protein>
<reference evidence="1 2" key="1">
    <citation type="journal article" date="2019" name="Emerg. Microbes Infect.">
        <title>Comprehensive subspecies identification of 175 nontuberculous mycobacteria species based on 7547 genomic profiles.</title>
        <authorList>
            <person name="Matsumoto Y."/>
            <person name="Kinjo T."/>
            <person name="Motooka D."/>
            <person name="Nabeya D."/>
            <person name="Jung N."/>
            <person name="Uechi K."/>
            <person name="Horii T."/>
            <person name="Iida T."/>
            <person name="Fujita J."/>
            <person name="Nakamura S."/>
        </authorList>
    </citation>
    <scope>NUCLEOTIDE SEQUENCE [LARGE SCALE GENOMIC DNA]</scope>
    <source>
        <strain evidence="1 2">JCM 12272</strain>
    </source>
</reference>
<evidence type="ECO:0000313" key="2">
    <source>
        <dbReference type="Proteomes" id="UP000466906"/>
    </source>
</evidence>
<dbReference type="EMBL" id="AP022565">
    <property type="protein sequence ID" value="BBX25914.1"/>
    <property type="molecule type" value="Genomic_DNA"/>
</dbReference>
<name>A0A6N4UQI3_9MYCO</name>
<dbReference type="AlphaFoldDB" id="A0A6N4UQI3"/>
<evidence type="ECO:0000313" key="1">
    <source>
        <dbReference type="EMBL" id="BBX25914.1"/>
    </source>
</evidence>
<gene>
    <name evidence="1" type="ORF">MALV_10390</name>
</gene>
<organism evidence="1 2">
    <name type="scientific">Mycolicibacterium alvei</name>
    <dbReference type="NCBI Taxonomy" id="67081"/>
    <lineage>
        <taxon>Bacteria</taxon>
        <taxon>Bacillati</taxon>
        <taxon>Actinomycetota</taxon>
        <taxon>Actinomycetes</taxon>
        <taxon>Mycobacteriales</taxon>
        <taxon>Mycobacteriaceae</taxon>
        <taxon>Mycolicibacterium</taxon>
    </lineage>
</organism>